<keyword evidence="2" id="KW-1185">Reference proteome</keyword>
<dbReference type="GeneID" id="85437362"/>
<dbReference type="Proteomes" id="UP001230504">
    <property type="component" value="Unassembled WGS sequence"/>
</dbReference>
<comment type="caution">
    <text evidence="1">The sequence shown here is derived from an EMBL/GenBank/DDBJ whole genome shotgun (WGS) entry which is preliminary data.</text>
</comment>
<name>A0AAD8V0F8_9PEZI</name>
<accession>A0AAD8V0F8</accession>
<organism evidence="1 2">
    <name type="scientific">Colletotrichum navitas</name>
    <dbReference type="NCBI Taxonomy" id="681940"/>
    <lineage>
        <taxon>Eukaryota</taxon>
        <taxon>Fungi</taxon>
        <taxon>Dikarya</taxon>
        <taxon>Ascomycota</taxon>
        <taxon>Pezizomycotina</taxon>
        <taxon>Sordariomycetes</taxon>
        <taxon>Hypocreomycetidae</taxon>
        <taxon>Glomerellales</taxon>
        <taxon>Glomerellaceae</taxon>
        <taxon>Colletotrichum</taxon>
        <taxon>Colletotrichum graminicola species complex</taxon>
    </lineage>
</organism>
<gene>
    <name evidence="1" type="ORF">LY79DRAFT_415090</name>
</gene>
<proteinExistence type="predicted"/>
<dbReference type="RefSeq" id="XP_060408872.1">
    <property type="nucleotide sequence ID" value="XM_060553122.1"/>
</dbReference>
<dbReference type="AlphaFoldDB" id="A0AAD8V0F8"/>
<dbReference type="EMBL" id="JAHLJV010000096">
    <property type="protein sequence ID" value="KAK1573225.1"/>
    <property type="molecule type" value="Genomic_DNA"/>
</dbReference>
<reference evidence="1" key="1">
    <citation type="submission" date="2021-06" db="EMBL/GenBank/DDBJ databases">
        <title>Comparative genomics, transcriptomics and evolutionary studies reveal genomic signatures of adaptation to plant cell wall in hemibiotrophic fungi.</title>
        <authorList>
            <consortium name="DOE Joint Genome Institute"/>
            <person name="Baroncelli R."/>
            <person name="Diaz J.F."/>
            <person name="Benocci T."/>
            <person name="Peng M."/>
            <person name="Battaglia E."/>
            <person name="Haridas S."/>
            <person name="Andreopoulos W."/>
            <person name="Labutti K."/>
            <person name="Pangilinan J."/>
            <person name="Floch G.L."/>
            <person name="Makela M.R."/>
            <person name="Henrissat B."/>
            <person name="Grigoriev I.V."/>
            <person name="Crouch J.A."/>
            <person name="De Vries R.P."/>
            <person name="Sukno S.A."/>
            <person name="Thon M.R."/>
        </authorList>
    </citation>
    <scope>NUCLEOTIDE SEQUENCE</scope>
    <source>
        <strain evidence="1">CBS 125086</strain>
    </source>
</reference>
<sequence>MRFCAYVEHNWENGNRARHGVLAREKRYGKLCLSTLTHVTIPNHHRLTLRKAMQDRFPPIWVSAPSRQHRWRVLIAPFRHRSERKSSTGKIAPAPAPLLAAVNQLHSCRNQHRVVFRLQSVNPMIQPTPSSSSCDGLPTRPYWSEQNTMSVFTQV</sequence>
<protein>
    <submittedName>
        <fullName evidence="1">Uncharacterized protein</fullName>
    </submittedName>
</protein>
<evidence type="ECO:0000313" key="1">
    <source>
        <dbReference type="EMBL" id="KAK1573225.1"/>
    </source>
</evidence>
<evidence type="ECO:0000313" key="2">
    <source>
        <dbReference type="Proteomes" id="UP001230504"/>
    </source>
</evidence>